<organism evidence="2 3">
    <name type="scientific">Mycena sanguinolenta</name>
    <dbReference type="NCBI Taxonomy" id="230812"/>
    <lineage>
        <taxon>Eukaryota</taxon>
        <taxon>Fungi</taxon>
        <taxon>Dikarya</taxon>
        <taxon>Basidiomycota</taxon>
        <taxon>Agaricomycotina</taxon>
        <taxon>Agaricomycetes</taxon>
        <taxon>Agaricomycetidae</taxon>
        <taxon>Agaricales</taxon>
        <taxon>Marasmiineae</taxon>
        <taxon>Mycenaceae</taxon>
        <taxon>Mycena</taxon>
    </lineage>
</organism>
<name>A0A8H6YLK5_9AGAR</name>
<gene>
    <name evidence="2" type="ORF">MSAN_01158100</name>
</gene>
<evidence type="ECO:0000256" key="1">
    <source>
        <dbReference type="SAM" id="MobiDB-lite"/>
    </source>
</evidence>
<reference evidence="2" key="1">
    <citation type="submission" date="2020-05" db="EMBL/GenBank/DDBJ databases">
        <title>Mycena genomes resolve the evolution of fungal bioluminescence.</title>
        <authorList>
            <person name="Tsai I.J."/>
        </authorList>
    </citation>
    <scope>NUCLEOTIDE SEQUENCE</scope>
    <source>
        <strain evidence="2">160909Yilan</strain>
    </source>
</reference>
<proteinExistence type="predicted"/>
<feature type="region of interest" description="Disordered" evidence="1">
    <location>
        <begin position="232"/>
        <end position="283"/>
    </location>
</feature>
<evidence type="ECO:0000313" key="3">
    <source>
        <dbReference type="Proteomes" id="UP000623467"/>
    </source>
</evidence>
<dbReference type="AlphaFoldDB" id="A0A8H6YLK5"/>
<sequence>MRPLPSPPTSAASQSVKSIDSASFISLDYSTPLTAQSFVIRLPIGVELPKASSGAPRLLKARRREGRIFTHSPSSSVSSLDSSSSFGSILKAEFWIPPESVVSIPAHDETIIMPPTTPTTPKTKTKSKPANILIPRNAPIATVVSPTSPVKPPLVSPRVNQAPVAFPAMLPSEEVLCTSPLQSPLSPILPLSPLSPNRRIHTPNARIRKMAKLTRTLGENIPIELVFPGAATTSAPSVPSNASPAPVPKPTKRAKMTSSDSVAKRAIPPKPRAPLRPVVSPEWPLTPTPDCTVDTEAHARTAVGLHYALGLNSLPTRNAVPAHAALTVPKSPPPFSNVFTVDDVSWEQARRAVMGPRTSGKKAKRVVGGVHKAPADVTGRGTWRKKENTWSGEWNVEDMEELQVRLRRLRRL</sequence>
<dbReference type="EMBL" id="JACAZH010000008">
    <property type="protein sequence ID" value="KAF7361259.1"/>
    <property type="molecule type" value="Genomic_DNA"/>
</dbReference>
<evidence type="ECO:0000313" key="2">
    <source>
        <dbReference type="EMBL" id="KAF7361259.1"/>
    </source>
</evidence>
<protein>
    <submittedName>
        <fullName evidence="2">Uncharacterized protein</fullName>
    </submittedName>
</protein>
<dbReference type="Proteomes" id="UP000623467">
    <property type="component" value="Unassembled WGS sequence"/>
</dbReference>
<dbReference type="OrthoDB" id="3016431at2759"/>
<comment type="caution">
    <text evidence="2">The sequence shown here is derived from an EMBL/GenBank/DDBJ whole genome shotgun (WGS) entry which is preliminary data.</text>
</comment>
<keyword evidence="3" id="KW-1185">Reference proteome</keyword>
<accession>A0A8H6YLK5</accession>
<feature type="compositionally biased region" description="Low complexity" evidence="1">
    <location>
        <begin position="232"/>
        <end position="244"/>
    </location>
</feature>